<feature type="transmembrane region" description="Helical" evidence="7">
    <location>
        <begin position="32"/>
        <end position="51"/>
    </location>
</feature>
<dbReference type="InterPro" id="IPR013057">
    <property type="entry name" value="AA_transpt_TM"/>
</dbReference>
<dbReference type="PANTHER" id="PTHR22950">
    <property type="entry name" value="AMINO ACID TRANSPORTER"/>
    <property type="match status" value="1"/>
</dbReference>
<proteinExistence type="predicted"/>
<evidence type="ECO:0000256" key="3">
    <source>
        <dbReference type="ARBA" id="ARBA00022692"/>
    </source>
</evidence>
<organism evidence="9 10">
    <name type="scientific">Glycine soja</name>
    <name type="common">Wild soybean</name>
    <dbReference type="NCBI Taxonomy" id="3848"/>
    <lineage>
        <taxon>Eukaryota</taxon>
        <taxon>Viridiplantae</taxon>
        <taxon>Streptophyta</taxon>
        <taxon>Embryophyta</taxon>
        <taxon>Tracheophyta</taxon>
        <taxon>Spermatophyta</taxon>
        <taxon>Magnoliopsida</taxon>
        <taxon>eudicotyledons</taxon>
        <taxon>Gunneridae</taxon>
        <taxon>Pentapetalae</taxon>
        <taxon>rosids</taxon>
        <taxon>fabids</taxon>
        <taxon>Fabales</taxon>
        <taxon>Fabaceae</taxon>
        <taxon>Papilionoideae</taxon>
        <taxon>50 kb inversion clade</taxon>
        <taxon>NPAAA clade</taxon>
        <taxon>indigoferoid/millettioid clade</taxon>
        <taxon>Phaseoleae</taxon>
        <taxon>Glycine</taxon>
        <taxon>Glycine subgen. Soja</taxon>
    </lineage>
</organism>
<keyword evidence="10" id="KW-1185">Reference proteome</keyword>
<comment type="caution">
    <text evidence="9">The sequence shown here is derived from an EMBL/GenBank/DDBJ whole genome shotgun (WGS) entry which is preliminary data.</text>
</comment>
<protein>
    <submittedName>
        <fullName evidence="9">Amino acid transporter ANT1</fullName>
    </submittedName>
</protein>
<keyword evidence="3 7" id="KW-0812">Transmembrane</keyword>
<feature type="transmembrane region" description="Helical" evidence="7">
    <location>
        <begin position="57"/>
        <end position="80"/>
    </location>
</feature>
<feature type="transmembrane region" description="Helical" evidence="7">
    <location>
        <begin position="332"/>
        <end position="355"/>
    </location>
</feature>
<keyword evidence="6 7" id="KW-0472">Membrane</keyword>
<evidence type="ECO:0000313" key="10">
    <source>
        <dbReference type="Proteomes" id="UP000289340"/>
    </source>
</evidence>
<feature type="domain" description="Amino acid transporter transmembrane" evidence="8">
    <location>
        <begin position="25"/>
        <end position="417"/>
    </location>
</feature>
<evidence type="ECO:0000259" key="8">
    <source>
        <dbReference type="Pfam" id="PF01490"/>
    </source>
</evidence>
<gene>
    <name evidence="9" type="ORF">D0Y65_007746</name>
</gene>
<evidence type="ECO:0000256" key="5">
    <source>
        <dbReference type="ARBA" id="ARBA00022989"/>
    </source>
</evidence>
<feature type="transmembrane region" description="Helical" evidence="7">
    <location>
        <begin position="247"/>
        <end position="270"/>
    </location>
</feature>
<feature type="transmembrane region" description="Helical" evidence="7">
    <location>
        <begin position="361"/>
        <end position="383"/>
    </location>
</feature>
<evidence type="ECO:0000313" key="9">
    <source>
        <dbReference type="EMBL" id="RZC21660.1"/>
    </source>
</evidence>
<dbReference type="PANTHER" id="PTHR22950:SF349">
    <property type="entry name" value="AMINO ACID TRANSPORTER TRANSMEMBRANE DOMAIN-CONTAINING PROTEIN"/>
    <property type="match status" value="1"/>
</dbReference>
<sequence>MALDTKNNIASSPLLEPLPLSNSKRASKLQTLGNIIVTVVGTGVLGLPFAFRIAGWVAGSLGVVIVGMSTYYCMLLLVVCREKLASEEPLGESSTYGDLGYRSFGSPGRYFTEVVIVVAQFAGSVAYFVFIGQNLYSVFQGQGLSKASYIFMLVPVEIGLSWVGSLSALAPFNIFADVCNVIAMGIVVKEDIQRAFGEGFSFGQRTMITSNIGGLPFAAGMAVFCFEGFGMTLALENSMQDKRKFPILLAQTFGGITLVYILFGFCGYMAFGEETRDIVTLNLPRNWSSLAVQVGLCVGLAFTLPVMFHPINEIVEGKLKIILRNNNDSMGLENMCIYVSRAIVVVGLAVIASFVPEFSVFASFVGSTLCAMLSFVMPATFHLKLFGSSLPIWQKALDSIVLLSGLFFAFYGTYNTIVGV</sequence>
<dbReference type="Pfam" id="PF01490">
    <property type="entry name" value="Aa_trans"/>
    <property type="match status" value="1"/>
</dbReference>
<reference evidence="9 10" key="1">
    <citation type="submission" date="2018-09" db="EMBL/GenBank/DDBJ databases">
        <title>A high-quality reference genome of wild soybean provides a powerful tool to mine soybean genomes.</title>
        <authorList>
            <person name="Xie M."/>
            <person name="Chung C.Y.L."/>
            <person name="Li M.-W."/>
            <person name="Wong F.-L."/>
            <person name="Chan T.-F."/>
            <person name="Lam H.-M."/>
        </authorList>
    </citation>
    <scope>NUCLEOTIDE SEQUENCE [LARGE SCALE GENOMIC DNA]</scope>
    <source>
        <strain evidence="10">cv. W05</strain>
        <tissue evidence="9">Hypocotyl of etiolated seedlings</tissue>
    </source>
</reference>
<feature type="transmembrane region" description="Helical" evidence="7">
    <location>
        <begin position="290"/>
        <end position="311"/>
    </location>
</feature>
<dbReference type="GO" id="GO:0015179">
    <property type="term" value="F:L-amino acid transmembrane transporter activity"/>
    <property type="evidence" value="ECO:0007669"/>
    <property type="project" value="TreeGrafter"/>
</dbReference>
<feature type="transmembrane region" description="Helical" evidence="7">
    <location>
        <begin position="215"/>
        <end position="235"/>
    </location>
</feature>
<dbReference type="EMBL" id="QZWG01000003">
    <property type="protein sequence ID" value="RZC21660.1"/>
    <property type="molecule type" value="Genomic_DNA"/>
</dbReference>
<keyword evidence="2" id="KW-0813">Transport</keyword>
<comment type="subcellular location">
    <subcellularLocation>
        <location evidence="1">Membrane</location>
        <topology evidence="1">Multi-pass membrane protein</topology>
    </subcellularLocation>
</comment>
<feature type="transmembrane region" description="Helical" evidence="7">
    <location>
        <begin position="395"/>
        <end position="414"/>
    </location>
</feature>
<evidence type="ECO:0000256" key="1">
    <source>
        <dbReference type="ARBA" id="ARBA00004141"/>
    </source>
</evidence>
<accession>A0A445LER5</accession>
<evidence type="ECO:0000256" key="7">
    <source>
        <dbReference type="SAM" id="Phobius"/>
    </source>
</evidence>
<feature type="transmembrane region" description="Helical" evidence="7">
    <location>
        <begin position="110"/>
        <end position="130"/>
    </location>
</feature>
<keyword evidence="4" id="KW-0029">Amino-acid transport</keyword>
<dbReference type="Gramene" id="XM_028370350.1">
    <property type="protein sequence ID" value="XP_028226151.1"/>
    <property type="gene ID" value="LOC114407299"/>
</dbReference>
<evidence type="ECO:0000256" key="6">
    <source>
        <dbReference type="ARBA" id="ARBA00023136"/>
    </source>
</evidence>
<keyword evidence="5 7" id="KW-1133">Transmembrane helix</keyword>
<evidence type="ECO:0000256" key="2">
    <source>
        <dbReference type="ARBA" id="ARBA00022448"/>
    </source>
</evidence>
<name>A0A445LER5_GLYSO</name>
<dbReference type="AlphaFoldDB" id="A0A445LER5"/>
<dbReference type="GO" id="GO:0005774">
    <property type="term" value="C:vacuolar membrane"/>
    <property type="evidence" value="ECO:0007669"/>
    <property type="project" value="TreeGrafter"/>
</dbReference>
<dbReference type="Proteomes" id="UP000289340">
    <property type="component" value="Chromosome 3"/>
</dbReference>
<evidence type="ECO:0000256" key="4">
    <source>
        <dbReference type="ARBA" id="ARBA00022970"/>
    </source>
</evidence>